<accession>K6UCA8</accession>
<dbReference type="OMA" id="FIMIAMG"/>
<dbReference type="RefSeq" id="XP_004220813.1">
    <property type="nucleotide sequence ID" value="XM_004220765.1"/>
</dbReference>
<keyword evidence="1" id="KW-0812">Transmembrane</keyword>
<evidence type="ECO:0000313" key="2">
    <source>
        <dbReference type="EMBL" id="GAB64526.1"/>
    </source>
</evidence>
<protein>
    <submittedName>
        <fullName evidence="2">Uncharacterized protein</fullName>
    </submittedName>
</protein>
<organism evidence="2 3">
    <name type="scientific">Plasmodium cynomolgi (strain B)</name>
    <dbReference type="NCBI Taxonomy" id="1120755"/>
    <lineage>
        <taxon>Eukaryota</taxon>
        <taxon>Sar</taxon>
        <taxon>Alveolata</taxon>
        <taxon>Apicomplexa</taxon>
        <taxon>Aconoidasida</taxon>
        <taxon>Haemosporida</taxon>
        <taxon>Plasmodiidae</taxon>
        <taxon>Plasmodium</taxon>
        <taxon>Plasmodium (Plasmodium)</taxon>
    </lineage>
</organism>
<dbReference type="OrthoDB" id="382498at2759"/>
<name>K6UCA8_PLACD</name>
<evidence type="ECO:0000313" key="3">
    <source>
        <dbReference type="Proteomes" id="UP000006319"/>
    </source>
</evidence>
<feature type="transmembrane region" description="Helical" evidence="1">
    <location>
        <begin position="179"/>
        <end position="198"/>
    </location>
</feature>
<reference evidence="2 3" key="1">
    <citation type="journal article" date="2012" name="Nat. Genet.">
        <title>Plasmodium cynomolgi genome sequences provide insight into Plasmodium vivax and the monkey malaria clade.</title>
        <authorList>
            <person name="Tachibana S."/>
            <person name="Sullivan S.A."/>
            <person name="Kawai S."/>
            <person name="Nakamura S."/>
            <person name="Kim H.R."/>
            <person name="Goto N."/>
            <person name="Arisue N."/>
            <person name="Palacpac N.M.Q."/>
            <person name="Honma H."/>
            <person name="Yagi M."/>
            <person name="Tougan T."/>
            <person name="Katakai Y."/>
            <person name="Kaneko O."/>
            <person name="Mita T."/>
            <person name="Kita K."/>
            <person name="Yasutomi Y."/>
            <person name="Sutton P.L."/>
            <person name="Shakhbatyan R."/>
            <person name="Horii T."/>
            <person name="Yasunaga T."/>
            <person name="Barnwell J.W."/>
            <person name="Escalante A.A."/>
            <person name="Carlton J.M."/>
            <person name="Tanabe K."/>
        </authorList>
    </citation>
    <scope>NUCLEOTIDE SEQUENCE [LARGE SCALE GENOMIC DNA]</scope>
    <source>
        <strain evidence="2 3">B</strain>
    </source>
</reference>
<dbReference type="VEuPathDB" id="PlasmoDB:PCYB_012590"/>
<dbReference type="EMBL" id="DF157093">
    <property type="protein sequence ID" value="GAB64526.1"/>
    <property type="molecule type" value="Genomic_DNA"/>
</dbReference>
<dbReference type="KEGG" id="pcy:PCYB_012590"/>
<keyword evidence="3" id="KW-1185">Reference proteome</keyword>
<dbReference type="GeneID" id="14691116"/>
<sequence>MDVNYHNEYTYTVGAPSQTQTGYVISQDSGMAKKKKSFLLQIVKITLFVVFIWTCCFSSEDGLQRTPSCENIRKCCEAPFPPSRPSRILINKLEPTTEEMLKQLRKKFCKKNKTKSKNKDKHLERKLNAFLNAYASADGVFEKKILYSLLQCNFQGKDEERDDVLRRFYHHHTKDPKIVFIKDFIMIAMGGMVIGAIVFSVMQIWWLVVVLIMGIGVGIKALDVFNNM</sequence>
<feature type="transmembrane region" description="Helical" evidence="1">
    <location>
        <begin position="38"/>
        <end position="57"/>
    </location>
</feature>
<feature type="transmembrane region" description="Helical" evidence="1">
    <location>
        <begin position="204"/>
        <end position="222"/>
    </location>
</feature>
<keyword evidence="1" id="KW-1133">Transmembrane helix</keyword>
<evidence type="ECO:0000256" key="1">
    <source>
        <dbReference type="SAM" id="Phobius"/>
    </source>
</evidence>
<dbReference type="AlphaFoldDB" id="K6UCA8"/>
<keyword evidence="1" id="KW-0472">Membrane</keyword>
<gene>
    <name evidence="2" type="ORF">PCYB_012590</name>
</gene>
<dbReference type="Proteomes" id="UP000006319">
    <property type="component" value="Chromosome 1"/>
</dbReference>
<dbReference type="PhylomeDB" id="K6UCA8"/>
<proteinExistence type="predicted"/>